<dbReference type="PANTHER" id="PTHR33112:SF12">
    <property type="entry name" value="HETEROKARYON INCOMPATIBILITY DOMAIN-CONTAINING PROTEIN"/>
    <property type="match status" value="1"/>
</dbReference>
<dbReference type="Pfam" id="PF06985">
    <property type="entry name" value="HET"/>
    <property type="match status" value="1"/>
</dbReference>
<dbReference type="InParanoid" id="A0A2J6TQZ1"/>
<proteinExistence type="predicted"/>
<name>A0A2J6TQZ1_9HELO</name>
<dbReference type="OrthoDB" id="2958217at2759"/>
<feature type="domain" description="Heterokaryon incompatibility" evidence="2">
    <location>
        <begin position="278"/>
        <end position="430"/>
    </location>
</feature>
<evidence type="ECO:0000256" key="1">
    <source>
        <dbReference type="SAM" id="MobiDB-lite"/>
    </source>
</evidence>
<evidence type="ECO:0000259" key="2">
    <source>
        <dbReference type="Pfam" id="PF06985"/>
    </source>
</evidence>
<dbReference type="AlphaFoldDB" id="A0A2J6TQZ1"/>
<gene>
    <name evidence="3" type="ORF">K444DRAFT_581570</name>
</gene>
<dbReference type="PANTHER" id="PTHR33112">
    <property type="entry name" value="DOMAIN PROTEIN, PUTATIVE-RELATED"/>
    <property type="match status" value="1"/>
</dbReference>
<organism evidence="3 4">
    <name type="scientific">Hyaloscypha bicolor E</name>
    <dbReference type="NCBI Taxonomy" id="1095630"/>
    <lineage>
        <taxon>Eukaryota</taxon>
        <taxon>Fungi</taxon>
        <taxon>Dikarya</taxon>
        <taxon>Ascomycota</taxon>
        <taxon>Pezizomycotina</taxon>
        <taxon>Leotiomycetes</taxon>
        <taxon>Helotiales</taxon>
        <taxon>Hyaloscyphaceae</taxon>
        <taxon>Hyaloscypha</taxon>
        <taxon>Hyaloscypha bicolor</taxon>
    </lineage>
</organism>
<dbReference type="EMBL" id="KZ613746">
    <property type="protein sequence ID" value="PMD65429.1"/>
    <property type="molecule type" value="Genomic_DNA"/>
</dbReference>
<reference evidence="3 4" key="1">
    <citation type="submission" date="2016-04" db="EMBL/GenBank/DDBJ databases">
        <title>A degradative enzymes factory behind the ericoid mycorrhizal symbiosis.</title>
        <authorList>
            <consortium name="DOE Joint Genome Institute"/>
            <person name="Martino E."/>
            <person name="Morin E."/>
            <person name="Grelet G."/>
            <person name="Kuo A."/>
            <person name="Kohler A."/>
            <person name="Daghino S."/>
            <person name="Barry K."/>
            <person name="Choi C."/>
            <person name="Cichocki N."/>
            <person name="Clum A."/>
            <person name="Copeland A."/>
            <person name="Hainaut M."/>
            <person name="Haridas S."/>
            <person name="Labutti K."/>
            <person name="Lindquist E."/>
            <person name="Lipzen A."/>
            <person name="Khouja H.-R."/>
            <person name="Murat C."/>
            <person name="Ohm R."/>
            <person name="Olson A."/>
            <person name="Spatafora J."/>
            <person name="Veneault-Fourrey C."/>
            <person name="Henrissat B."/>
            <person name="Grigoriev I."/>
            <person name="Martin F."/>
            <person name="Perotto S."/>
        </authorList>
    </citation>
    <scope>NUCLEOTIDE SEQUENCE [LARGE SCALE GENOMIC DNA]</scope>
    <source>
        <strain evidence="3 4">E</strain>
    </source>
</reference>
<dbReference type="GeneID" id="36585828"/>
<sequence>MSGDKPGHAIPRFGEADLGSRLETPTGAVGHGEGTYNRLQTLRSSAVGALKHSLKETNVRLKSVLGLDFLPGPNGLCKNCTQLDLNKLIFSEELTRGLQLGSVFSIKRTARDCGLCWLVIRHIQKLKLTFDGLPDSKIKCTLDGYQYGYQALNVEGERKRIINHFYIRFKSTQEDPPYTETTYLTPLTLRPCSYPLPKIEDFYDSKGTDLHPRPFGARTMRPNFDIALLRTWQATCKNCHSSKCESPEWLGENEYPRKLRLIDVIDMCVVDAPINCSYFALSYVWGQDNSRQSTLTKATINAMAKFGGIGPKQYNLPKTVSDAVRLTREIGERYLWVDALCIIQDDEVDMAFQIAQMDVIYARAALTVIAGFGDSCEAGLPHIYGKRRDVSLDHIQISENFGLAMEPYFGPFEKPIEPCRWKHRGWTYQELLLSKRAVLFLKDQVYWKCECSFWMEDFSMEPCGLNEPETFVDLEDCFQTFQPVATAKFCLGQFPQLVWNYWHDRELTYAEDIKKAFVGIQKRMEFVGGLTFHWGLPRVTFDKALAWINSTSAEPREISSRVALDDGCYYEVPIPSWSWMAWSPLPCYSPSTWPENDEEPLQPEEYRVLEFYSVSIGGKYAPISIIRHLDEHKEEKMVNWHETIKNSSKPAPCWMEDNSNVPYVLESQDFHDSGHIAFWTSCARVRIGRNVVEYMTEKKSEKHKYISEPFAVVDSQSNCIGYYSNYGGVFFPEGGFDLDLIVVTRDRCSDGQLELMDDLSLGEEDTGSKGDKYDVDVMEVEWIDQAKGIAKKRAGGGWIYEGTWMQLDREWKFVTLH</sequence>
<feature type="region of interest" description="Disordered" evidence="1">
    <location>
        <begin position="1"/>
        <end position="34"/>
    </location>
</feature>
<accession>A0A2J6TQZ1</accession>
<dbReference type="STRING" id="1095630.A0A2J6TQZ1"/>
<dbReference type="InterPro" id="IPR010730">
    <property type="entry name" value="HET"/>
</dbReference>
<evidence type="ECO:0000313" key="3">
    <source>
        <dbReference type="EMBL" id="PMD65429.1"/>
    </source>
</evidence>
<protein>
    <submittedName>
        <fullName evidence="3">HET-domain-containing protein</fullName>
    </submittedName>
</protein>
<dbReference type="Proteomes" id="UP000235371">
    <property type="component" value="Unassembled WGS sequence"/>
</dbReference>
<evidence type="ECO:0000313" key="4">
    <source>
        <dbReference type="Proteomes" id="UP000235371"/>
    </source>
</evidence>
<dbReference type="RefSeq" id="XP_024742333.1">
    <property type="nucleotide sequence ID" value="XM_024877751.1"/>
</dbReference>
<keyword evidence="4" id="KW-1185">Reference proteome</keyword>